<dbReference type="Proteomes" id="UP000533080">
    <property type="component" value="Unassembled WGS sequence"/>
</dbReference>
<name>A0A7Y4MPZ4_MYXXA</name>
<gene>
    <name evidence="2" type="ORF">HNV28_08535</name>
</gene>
<dbReference type="CDD" id="cd00657">
    <property type="entry name" value="Ferritin_like"/>
    <property type="match status" value="1"/>
</dbReference>
<proteinExistence type="predicted"/>
<reference evidence="2 3" key="1">
    <citation type="submission" date="2020-05" db="EMBL/GenBank/DDBJ databases">
        <authorList>
            <person name="Whitworth D."/>
        </authorList>
    </citation>
    <scope>NUCLEOTIDE SEQUENCE [LARGE SCALE GENOMIC DNA]</scope>
    <source>
        <strain evidence="2 3">AM005</strain>
    </source>
</reference>
<evidence type="ECO:0000313" key="2">
    <source>
        <dbReference type="EMBL" id="NOJ78386.1"/>
    </source>
</evidence>
<dbReference type="Pfam" id="PF09537">
    <property type="entry name" value="DUF2383"/>
    <property type="match status" value="1"/>
</dbReference>
<comment type="caution">
    <text evidence="2">The sequence shown here is derived from an EMBL/GenBank/DDBJ whole genome shotgun (WGS) entry which is preliminary data.</text>
</comment>
<sequence length="178" mass="19959">MEGGGEASPRCPCGSGHHLLRQAGFTRHPWRPSMASTNKDVETLNSFLRGEISAVETYRKAIGHVSDGLARDALEYCQHDHEHRVEEIRERILKMGGEPVESSGMWGTFAKLVQGGADVLGEKAAIQALEEGEDHGLADYQRDADQVHGENRRFVRMELIPAQKRTHERLSRLKRTLH</sequence>
<feature type="domain" description="DUF2383" evidence="1">
    <location>
        <begin position="41"/>
        <end position="142"/>
    </location>
</feature>
<dbReference type="EMBL" id="JABFNT010000021">
    <property type="protein sequence ID" value="NOJ78386.1"/>
    <property type="molecule type" value="Genomic_DNA"/>
</dbReference>
<evidence type="ECO:0000313" key="3">
    <source>
        <dbReference type="Proteomes" id="UP000533080"/>
    </source>
</evidence>
<dbReference type="AlphaFoldDB" id="A0A7Y4MPZ4"/>
<dbReference type="InterPro" id="IPR019052">
    <property type="entry name" value="DUF2383"/>
</dbReference>
<dbReference type="InterPro" id="IPR012347">
    <property type="entry name" value="Ferritin-like"/>
</dbReference>
<dbReference type="InterPro" id="IPR009078">
    <property type="entry name" value="Ferritin-like_SF"/>
</dbReference>
<protein>
    <submittedName>
        <fullName evidence="2">PA2169 family four-helix-bundle protein</fullName>
    </submittedName>
</protein>
<accession>A0A7Y4MPZ4</accession>
<dbReference type="SUPFAM" id="SSF47240">
    <property type="entry name" value="Ferritin-like"/>
    <property type="match status" value="1"/>
</dbReference>
<organism evidence="2 3">
    <name type="scientific">Myxococcus xanthus</name>
    <dbReference type="NCBI Taxonomy" id="34"/>
    <lineage>
        <taxon>Bacteria</taxon>
        <taxon>Pseudomonadati</taxon>
        <taxon>Myxococcota</taxon>
        <taxon>Myxococcia</taxon>
        <taxon>Myxococcales</taxon>
        <taxon>Cystobacterineae</taxon>
        <taxon>Myxococcaceae</taxon>
        <taxon>Myxococcus</taxon>
    </lineage>
</organism>
<evidence type="ECO:0000259" key="1">
    <source>
        <dbReference type="Pfam" id="PF09537"/>
    </source>
</evidence>
<dbReference type="Gene3D" id="1.20.1260.10">
    <property type="match status" value="1"/>
</dbReference>